<organism evidence="1">
    <name type="scientific">bioreactor metagenome</name>
    <dbReference type="NCBI Taxonomy" id="1076179"/>
    <lineage>
        <taxon>unclassified sequences</taxon>
        <taxon>metagenomes</taxon>
        <taxon>ecological metagenomes</taxon>
    </lineage>
</organism>
<gene>
    <name evidence="1" type="ORF">SDC9_73238</name>
</gene>
<evidence type="ECO:0000313" key="1">
    <source>
        <dbReference type="EMBL" id="MPM26733.1"/>
    </source>
</evidence>
<protein>
    <submittedName>
        <fullName evidence="1">Uncharacterized protein</fullName>
    </submittedName>
</protein>
<reference evidence="1" key="1">
    <citation type="submission" date="2019-08" db="EMBL/GenBank/DDBJ databases">
        <authorList>
            <person name="Kucharzyk K."/>
            <person name="Murdoch R.W."/>
            <person name="Higgins S."/>
            <person name="Loffler F."/>
        </authorList>
    </citation>
    <scope>NUCLEOTIDE SEQUENCE</scope>
</reference>
<proteinExistence type="predicted"/>
<dbReference type="EMBL" id="VSSQ01004811">
    <property type="protein sequence ID" value="MPM26733.1"/>
    <property type="molecule type" value="Genomic_DNA"/>
</dbReference>
<comment type="caution">
    <text evidence="1">The sequence shown here is derived from an EMBL/GenBank/DDBJ whole genome shotgun (WGS) entry which is preliminary data.</text>
</comment>
<dbReference type="AlphaFoldDB" id="A0A644YJR1"/>
<accession>A0A644YJR1</accession>
<sequence>MRREGGKRLFDGLFVPDIGKDVLEGRELRSVLCRDEHAAHGHQRKQADGFERYGLTARVRACDNQRLKRLSQPDIDRNDLVLRNQRMPAFDDANPSLVVELRPHGAEIPRHHRARKDHVQRAHDVDAHMDFVRKRREHGGQPRKNAFNFVFLFREKTLVLVAQFHDRRGFNKQRRPAAALVVHKSRNLRAVLRLDGKRVSAVTNGDDRFLQVFLRGLALEHGVELFTHALVDNFHLSAYAAELG</sequence>
<name>A0A644YJR1_9ZZZZ</name>